<dbReference type="Pfam" id="PF10354">
    <property type="entry name" value="BMT5-like"/>
    <property type="match status" value="1"/>
</dbReference>
<protein>
    <recommendedName>
        <fullName evidence="2">25S rRNA (uridine-N(3))-methyltransferase BMT5-like domain-containing protein</fullName>
    </recommendedName>
</protein>
<feature type="region of interest" description="Disordered" evidence="1">
    <location>
        <begin position="1"/>
        <end position="52"/>
    </location>
</feature>
<dbReference type="GO" id="GO:0005737">
    <property type="term" value="C:cytoplasm"/>
    <property type="evidence" value="ECO:0007669"/>
    <property type="project" value="TreeGrafter"/>
</dbReference>
<accession>A0A9P7YJ45</accession>
<feature type="domain" description="25S rRNA (uridine-N(3))-methyltransferase BMT5-like" evidence="2">
    <location>
        <begin position="60"/>
        <end position="231"/>
    </location>
</feature>
<evidence type="ECO:0000259" key="2">
    <source>
        <dbReference type="Pfam" id="PF10354"/>
    </source>
</evidence>
<name>A0A9P7YJ45_9HELO</name>
<dbReference type="Proteomes" id="UP000824998">
    <property type="component" value="Unassembled WGS sequence"/>
</dbReference>
<evidence type="ECO:0000256" key="1">
    <source>
        <dbReference type="SAM" id="MobiDB-lite"/>
    </source>
</evidence>
<dbReference type="PANTHER" id="PTHR11538">
    <property type="entry name" value="PHENYLALANYL-TRNA SYNTHETASE"/>
    <property type="match status" value="1"/>
</dbReference>
<dbReference type="OrthoDB" id="273345at2759"/>
<dbReference type="InterPro" id="IPR019446">
    <property type="entry name" value="BMT5-like"/>
</dbReference>
<keyword evidence="4" id="KW-1185">Reference proteome</keyword>
<feature type="compositionally biased region" description="Acidic residues" evidence="1">
    <location>
        <begin position="296"/>
        <end position="306"/>
    </location>
</feature>
<feature type="compositionally biased region" description="Basic and acidic residues" evidence="1">
    <location>
        <begin position="284"/>
        <end position="295"/>
    </location>
</feature>
<feature type="region of interest" description="Disordered" evidence="1">
    <location>
        <begin position="264"/>
        <end position="312"/>
    </location>
</feature>
<organism evidence="3 4">
    <name type="scientific">Amylocarpus encephaloides</name>
    <dbReference type="NCBI Taxonomy" id="45428"/>
    <lineage>
        <taxon>Eukaryota</taxon>
        <taxon>Fungi</taxon>
        <taxon>Dikarya</taxon>
        <taxon>Ascomycota</taxon>
        <taxon>Pezizomycotina</taxon>
        <taxon>Leotiomycetes</taxon>
        <taxon>Helotiales</taxon>
        <taxon>Helotiales incertae sedis</taxon>
        <taxon>Amylocarpus</taxon>
    </lineage>
</organism>
<sequence length="312" mass="34948">MGKNRRLSSQTPKRQKHPHTSGRGARPTGVSKSKAIARKPHSQPSQSKPAIPFLPSDRILLVGEGDLSYAHSLINRHRCKNVTATVLESSEDELISKYPSTPERRGVDENIKALKADGGALKSGVDVSRKNYMGKSRDRWERVVFNFPHVGGKSTDINRQVRSNQQLLVSFFTNTVPLLSPDPGSSILITLFEGEPYTLWNIRDLARHSGLEVKRSFRFQADAYPGYKHARTLGVVKRKDGSVGNGWKGEHRAARTYEFVRKGEGERVGSGKQGDESSDDEDVERLVIGDYHADEHDEDTYDDEEYEPHLLS</sequence>
<evidence type="ECO:0000313" key="3">
    <source>
        <dbReference type="EMBL" id="KAG9234005.1"/>
    </source>
</evidence>
<evidence type="ECO:0000313" key="4">
    <source>
        <dbReference type="Proteomes" id="UP000824998"/>
    </source>
</evidence>
<dbReference type="EMBL" id="MU251479">
    <property type="protein sequence ID" value="KAG9234005.1"/>
    <property type="molecule type" value="Genomic_DNA"/>
</dbReference>
<dbReference type="GO" id="GO:0070475">
    <property type="term" value="P:rRNA base methylation"/>
    <property type="evidence" value="ECO:0007669"/>
    <property type="project" value="InterPro"/>
</dbReference>
<comment type="caution">
    <text evidence="3">The sequence shown here is derived from an EMBL/GenBank/DDBJ whole genome shotgun (WGS) entry which is preliminary data.</text>
</comment>
<reference evidence="3" key="1">
    <citation type="journal article" date="2021" name="IMA Fungus">
        <title>Genomic characterization of three marine fungi, including Emericellopsis atlantica sp. nov. with signatures of a generalist lifestyle and marine biomass degradation.</title>
        <authorList>
            <person name="Hagestad O.C."/>
            <person name="Hou L."/>
            <person name="Andersen J.H."/>
            <person name="Hansen E.H."/>
            <person name="Altermark B."/>
            <person name="Li C."/>
            <person name="Kuhnert E."/>
            <person name="Cox R.J."/>
            <person name="Crous P.W."/>
            <person name="Spatafora J.W."/>
            <person name="Lail K."/>
            <person name="Amirebrahimi M."/>
            <person name="Lipzen A."/>
            <person name="Pangilinan J."/>
            <person name="Andreopoulos W."/>
            <person name="Hayes R.D."/>
            <person name="Ng V."/>
            <person name="Grigoriev I.V."/>
            <person name="Jackson S.A."/>
            <person name="Sutton T.D.S."/>
            <person name="Dobson A.D.W."/>
            <person name="Rama T."/>
        </authorList>
    </citation>
    <scope>NUCLEOTIDE SEQUENCE</scope>
    <source>
        <strain evidence="3">TRa018bII</strain>
    </source>
</reference>
<dbReference type="PANTHER" id="PTHR11538:SF26">
    <property type="entry name" value="FERREDOXIN-FOLD ANTICODON-BINDING DOMAIN-CONTAINING PROTEIN 1"/>
    <property type="match status" value="1"/>
</dbReference>
<proteinExistence type="predicted"/>
<gene>
    <name evidence="3" type="ORF">BJ875DRAFT_28326</name>
</gene>
<feature type="compositionally biased region" description="Basic and acidic residues" evidence="1">
    <location>
        <begin position="264"/>
        <end position="275"/>
    </location>
</feature>
<dbReference type="AlphaFoldDB" id="A0A9P7YJ45"/>
<dbReference type="GO" id="GO:0070042">
    <property type="term" value="F:rRNA (uridine-N3-)-methyltransferase activity"/>
    <property type="evidence" value="ECO:0007669"/>
    <property type="project" value="InterPro"/>
</dbReference>